<proteinExistence type="predicted"/>
<feature type="region of interest" description="Disordered" evidence="1">
    <location>
        <begin position="1"/>
        <end position="73"/>
    </location>
</feature>
<dbReference type="InterPro" id="IPR029044">
    <property type="entry name" value="Nucleotide-diphossugar_trans"/>
</dbReference>
<dbReference type="PANTHER" id="PTHR43685">
    <property type="entry name" value="GLYCOSYLTRANSFERASE"/>
    <property type="match status" value="1"/>
</dbReference>
<reference evidence="4 5" key="1">
    <citation type="submission" date="2019-09" db="EMBL/GenBank/DDBJ databases">
        <title>Complete Genome Sequence of Janibacter melonis M714 with both human health impact and industrial applications.</title>
        <authorList>
            <person name="Jin M."/>
            <person name="Zhao Q.R."/>
        </authorList>
    </citation>
    <scope>NUCLEOTIDE SEQUENCE [LARGE SCALE GENOMIC DNA]</scope>
    <source>
        <strain evidence="4 5">M714</strain>
    </source>
</reference>
<dbReference type="InterPro" id="IPR001173">
    <property type="entry name" value="Glyco_trans_2-like"/>
</dbReference>
<dbReference type="SUPFAM" id="SSF53448">
    <property type="entry name" value="Nucleotide-diphospho-sugar transferases"/>
    <property type="match status" value="1"/>
</dbReference>
<feature type="signal peptide" evidence="2">
    <location>
        <begin position="1"/>
        <end position="29"/>
    </location>
</feature>
<keyword evidence="4" id="KW-0808">Transferase</keyword>
<evidence type="ECO:0000313" key="4">
    <source>
        <dbReference type="EMBL" id="QFQ31135.2"/>
    </source>
</evidence>
<evidence type="ECO:0000256" key="1">
    <source>
        <dbReference type="SAM" id="MobiDB-lite"/>
    </source>
</evidence>
<dbReference type="RefSeq" id="WP_148041644.1">
    <property type="nucleotide sequence ID" value="NZ_CP044548.2"/>
</dbReference>
<dbReference type="Gene3D" id="3.90.550.10">
    <property type="entry name" value="Spore Coat Polysaccharide Biosynthesis Protein SpsA, Chain A"/>
    <property type="match status" value="1"/>
</dbReference>
<accession>A0A5P8FNJ1</accession>
<dbReference type="Proteomes" id="UP000271708">
    <property type="component" value="Chromosome"/>
</dbReference>
<dbReference type="KEGG" id="jme:EEW87_013775"/>
<organism evidence="4 5">
    <name type="scientific">Janibacter melonis</name>
    <dbReference type="NCBI Taxonomy" id="262209"/>
    <lineage>
        <taxon>Bacteria</taxon>
        <taxon>Bacillati</taxon>
        <taxon>Actinomycetota</taxon>
        <taxon>Actinomycetes</taxon>
        <taxon>Micrococcales</taxon>
        <taxon>Intrasporangiaceae</taxon>
        <taxon>Janibacter</taxon>
    </lineage>
</organism>
<dbReference type="GO" id="GO:0016740">
    <property type="term" value="F:transferase activity"/>
    <property type="evidence" value="ECO:0007669"/>
    <property type="project" value="UniProtKB-KW"/>
</dbReference>
<evidence type="ECO:0000313" key="5">
    <source>
        <dbReference type="Proteomes" id="UP000271708"/>
    </source>
</evidence>
<dbReference type="CDD" id="cd00761">
    <property type="entry name" value="Glyco_tranf_GTA_type"/>
    <property type="match status" value="1"/>
</dbReference>
<dbReference type="AlphaFoldDB" id="A0A5P8FNJ1"/>
<feature type="compositionally biased region" description="Low complexity" evidence="1">
    <location>
        <begin position="16"/>
        <end position="38"/>
    </location>
</feature>
<gene>
    <name evidence="4" type="ORF">EEW87_013775</name>
</gene>
<name>A0A5P8FNJ1_9MICO</name>
<sequence>MSTRDSAVTKLRRAVARSATTLASAAAPAADPRAAAPAPAQPATPAPAPKPARPSGPHRVDDGRPVTSVGAPHSPFAPLDLDVAAAVSPRLAELLAPEWRQHPFDRHGWRATLESTGPDLVLVEHCAGAVTGWTGAVDELVTALSAARDAGARIALWVTDRAVPPTELLVAADVVGGVDEATVSALEGAGTAAQLWPAAGQPRQSGLARDDETTTRRGGALLVVDGFGRLGDDTALREVARGIAPLPPSQAALVRLSGKSASVTLPPTLAERQVAHGPWAAEAGVLADARVLVDLGDGAPGSAWTTVAAATARTPVVGLTSLASPAPPEIAALVPRVEDEKSLRSEVVARIHQEELVSREGLLLQRAVLEGHTAAHRARAITQAVLPDRATPLTVPTISAVVPTNRTHELDNVFANLGRQRHEALELVLVLHGLDTDDEDLRRRAQHAGVEHLTLVHADADLTLGACMNLGVDAASGQYVAKMDDDNIYGPGYLSDLLATFAYTDAGVVGKWAHYVWLRSTGAVVLRYPDSEHRYERRIQGGSMLFAGDVVRDVRFSDIPRAVDSDILDRSAEAGVRIYSGDRYNYVSVRGDDRLAHTWTVTDSTFFTATGRLLFYGDPTTHVSI</sequence>
<evidence type="ECO:0000259" key="3">
    <source>
        <dbReference type="Pfam" id="PF00535"/>
    </source>
</evidence>
<evidence type="ECO:0000256" key="2">
    <source>
        <dbReference type="SAM" id="SignalP"/>
    </source>
</evidence>
<dbReference type="Pfam" id="PF00535">
    <property type="entry name" value="Glycos_transf_2"/>
    <property type="match status" value="1"/>
</dbReference>
<feature type="chain" id="PRO_5039151326" evidence="2">
    <location>
        <begin position="30"/>
        <end position="625"/>
    </location>
</feature>
<feature type="domain" description="Glycosyltransferase 2-like" evidence="3">
    <location>
        <begin position="400"/>
        <end position="527"/>
    </location>
</feature>
<dbReference type="PANTHER" id="PTHR43685:SF2">
    <property type="entry name" value="GLYCOSYLTRANSFERASE 2-LIKE DOMAIN-CONTAINING PROTEIN"/>
    <property type="match status" value="1"/>
</dbReference>
<keyword evidence="2" id="KW-0732">Signal</keyword>
<protein>
    <submittedName>
        <fullName evidence="4">Glycosyltransferase</fullName>
    </submittedName>
</protein>
<dbReference type="EMBL" id="CP044548">
    <property type="protein sequence ID" value="QFQ31135.2"/>
    <property type="molecule type" value="Genomic_DNA"/>
</dbReference>
<dbReference type="GO" id="GO:0044010">
    <property type="term" value="P:single-species biofilm formation"/>
    <property type="evidence" value="ECO:0007669"/>
    <property type="project" value="TreeGrafter"/>
</dbReference>
<dbReference type="GeneID" id="59162253"/>
<dbReference type="InterPro" id="IPR050834">
    <property type="entry name" value="Glycosyltransf_2"/>
</dbReference>
<feature type="compositionally biased region" description="Pro residues" evidence="1">
    <location>
        <begin position="39"/>
        <end position="54"/>
    </location>
</feature>